<feature type="region of interest" description="Disordered" evidence="10">
    <location>
        <begin position="156"/>
        <end position="187"/>
    </location>
</feature>
<dbReference type="EMBL" id="GL883127">
    <property type="protein sequence ID" value="EGG02951.1"/>
    <property type="molecule type" value="Genomic_DNA"/>
</dbReference>
<evidence type="ECO:0000256" key="5">
    <source>
        <dbReference type="ARBA" id="ARBA00022771"/>
    </source>
</evidence>
<keyword evidence="7" id="KW-0539">Nucleus</keyword>
<evidence type="ECO:0000256" key="3">
    <source>
        <dbReference type="ARBA" id="ARBA00022723"/>
    </source>
</evidence>
<dbReference type="OrthoDB" id="6155966at2759"/>
<dbReference type="InterPro" id="IPR013087">
    <property type="entry name" value="Znf_C2H2_type"/>
</dbReference>
<dbReference type="GO" id="GO:0008270">
    <property type="term" value="F:zinc ion binding"/>
    <property type="evidence" value="ECO:0007669"/>
    <property type="project" value="UniProtKB-KW"/>
</dbReference>
<keyword evidence="2" id="KW-0678">Repressor</keyword>
<accession>F4RXE3</accession>
<evidence type="ECO:0000259" key="11">
    <source>
        <dbReference type="PROSITE" id="PS50157"/>
    </source>
</evidence>
<feature type="region of interest" description="Disordered" evidence="10">
    <location>
        <begin position="381"/>
        <end position="401"/>
    </location>
</feature>
<reference evidence="13" key="1">
    <citation type="journal article" date="2011" name="Proc. Natl. Acad. Sci. U.S.A.">
        <title>Obligate biotrophy features unraveled by the genomic analysis of rust fungi.</title>
        <authorList>
            <person name="Duplessis S."/>
            <person name="Cuomo C.A."/>
            <person name="Lin Y.-C."/>
            <person name="Aerts A."/>
            <person name="Tisserant E."/>
            <person name="Veneault-Fourrey C."/>
            <person name="Joly D.L."/>
            <person name="Hacquard S."/>
            <person name="Amselem J."/>
            <person name="Cantarel B.L."/>
            <person name="Chiu R."/>
            <person name="Coutinho P.M."/>
            <person name="Feau N."/>
            <person name="Field M."/>
            <person name="Frey P."/>
            <person name="Gelhaye E."/>
            <person name="Goldberg J."/>
            <person name="Grabherr M.G."/>
            <person name="Kodira C.D."/>
            <person name="Kohler A."/>
            <person name="Kuees U."/>
            <person name="Lindquist E.A."/>
            <person name="Lucas S.M."/>
            <person name="Mago R."/>
            <person name="Mauceli E."/>
            <person name="Morin E."/>
            <person name="Murat C."/>
            <person name="Pangilinan J.L."/>
            <person name="Park R."/>
            <person name="Pearson M."/>
            <person name="Quesneville H."/>
            <person name="Rouhier N."/>
            <person name="Sakthikumar S."/>
            <person name="Salamov A.A."/>
            <person name="Schmutz J."/>
            <person name="Selles B."/>
            <person name="Shapiro H."/>
            <person name="Tanguay P."/>
            <person name="Tuskan G.A."/>
            <person name="Henrissat B."/>
            <person name="Van de Peer Y."/>
            <person name="Rouze P."/>
            <person name="Ellis J.G."/>
            <person name="Dodds P.N."/>
            <person name="Schein J.E."/>
            <person name="Zhong S."/>
            <person name="Hamelin R.C."/>
            <person name="Grigoriev I.V."/>
            <person name="Szabo L.J."/>
            <person name="Martin F."/>
        </authorList>
    </citation>
    <scope>NUCLEOTIDE SEQUENCE [LARGE SCALE GENOMIC DNA]</scope>
    <source>
        <strain evidence="13">98AG31 / pathotype 3-4-7</strain>
    </source>
</reference>
<protein>
    <recommendedName>
        <fullName evidence="11">C2H2-type domain-containing protein</fullName>
    </recommendedName>
</protein>
<name>F4RXE3_MELLP</name>
<feature type="compositionally biased region" description="Polar residues" evidence="10">
    <location>
        <begin position="126"/>
        <end position="135"/>
    </location>
</feature>
<organism evidence="13">
    <name type="scientific">Melampsora larici-populina (strain 98AG31 / pathotype 3-4-7)</name>
    <name type="common">Poplar leaf rust fungus</name>
    <dbReference type="NCBI Taxonomy" id="747676"/>
    <lineage>
        <taxon>Eukaryota</taxon>
        <taxon>Fungi</taxon>
        <taxon>Dikarya</taxon>
        <taxon>Basidiomycota</taxon>
        <taxon>Pucciniomycotina</taxon>
        <taxon>Pucciniomycetes</taxon>
        <taxon>Pucciniales</taxon>
        <taxon>Melampsoraceae</taxon>
        <taxon>Melampsora</taxon>
    </lineage>
</organism>
<dbReference type="AlphaFoldDB" id="F4RXE3"/>
<evidence type="ECO:0000256" key="4">
    <source>
        <dbReference type="ARBA" id="ARBA00022737"/>
    </source>
</evidence>
<gene>
    <name evidence="12" type="ORF">MELLADRAFT_90572</name>
</gene>
<feature type="domain" description="C2H2-type" evidence="11">
    <location>
        <begin position="14"/>
        <end position="41"/>
    </location>
</feature>
<dbReference type="GO" id="GO:0005634">
    <property type="term" value="C:nucleus"/>
    <property type="evidence" value="ECO:0007669"/>
    <property type="project" value="UniProtKB-SubCell"/>
</dbReference>
<keyword evidence="5 9" id="KW-0863">Zinc-finger</keyword>
<evidence type="ECO:0000256" key="8">
    <source>
        <dbReference type="ARBA" id="ARBA00038089"/>
    </source>
</evidence>
<keyword evidence="13" id="KW-1185">Reference proteome</keyword>
<feature type="region of interest" description="Disordered" evidence="10">
    <location>
        <begin position="337"/>
        <end position="356"/>
    </location>
</feature>
<evidence type="ECO:0000256" key="10">
    <source>
        <dbReference type="SAM" id="MobiDB-lite"/>
    </source>
</evidence>
<dbReference type="STRING" id="747676.F4RXE3"/>
<proteinExistence type="inferred from homology"/>
<dbReference type="PROSITE" id="PS50157">
    <property type="entry name" value="ZINC_FINGER_C2H2_2"/>
    <property type="match status" value="1"/>
</dbReference>
<dbReference type="RefSeq" id="XP_007413744.1">
    <property type="nucleotide sequence ID" value="XM_007413682.1"/>
</dbReference>
<dbReference type="Proteomes" id="UP000001072">
    <property type="component" value="Unassembled WGS sequence"/>
</dbReference>
<evidence type="ECO:0000256" key="2">
    <source>
        <dbReference type="ARBA" id="ARBA00022491"/>
    </source>
</evidence>
<dbReference type="InterPro" id="IPR036236">
    <property type="entry name" value="Znf_C2H2_sf"/>
</dbReference>
<dbReference type="GO" id="GO:0045944">
    <property type="term" value="P:positive regulation of transcription by RNA polymerase II"/>
    <property type="evidence" value="ECO:0007669"/>
    <property type="project" value="TreeGrafter"/>
</dbReference>
<evidence type="ECO:0000313" key="12">
    <source>
        <dbReference type="EMBL" id="EGG02951.1"/>
    </source>
</evidence>
<dbReference type="PANTHER" id="PTHR47257:SF1">
    <property type="entry name" value="PH-RESPONSE TRANSCRIPTION FACTOR PACC_RIM101"/>
    <property type="match status" value="1"/>
</dbReference>
<feature type="compositionally biased region" description="Polar residues" evidence="10">
    <location>
        <begin position="386"/>
        <end position="401"/>
    </location>
</feature>
<keyword evidence="4" id="KW-0677">Repeat</keyword>
<dbReference type="VEuPathDB" id="FungiDB:MELLADRAFT_90572"/>
<dbReference type="PANTHER" id="PTHR47257">
    <property type="entry name" value="PH-RESPONSE TRANSCRIPTION FACTOR PACC/RIM101"/>
    <property type="match status" value="1"/>
</dbReference>
<feature type="region of interest" description="Disordered" evidence="10">
    <location>
        <begin position="62"/>
        <end position="135"/>
    </location>
</feature>
<feature type="compositionally biased region" description="Low complexity" evidence="10">
    <location>
        <begin position="170"/>
        <end position="184"/>
    </location>
</feature>
<dbReference type="PROSITE" id="PS00028">
    <property type="entry name" value="ZINC_FINGER_C2H2_1"/>
    <property type="match status" value="1"/>
</dbReference>
<evidence type="ECO:0000256" key="9">
    <source>
        <dbReference type="PROSITE-ProRule" id="PRU00042"/>
    </source>
</evidence>
<feature type="compositionally biased region" description="Polar residues" evidence="10">
    <location>
        <begin position="106"/>
        <end position="116"/>
    </location>
</feature>
<dbReference type="SUPFAM" id="SSF57667">
    <property type="entry name" value="beta-beta-alpha zinc fingers"/>
    <property type="match status" value="1"/>
</dbReference>
<keyword evidence="6" id="KW-0862">Zinc</keyword>
<evidence type="ECO:0000256" key="1">
    <source>
        <dbReference type="ARBA" id="ARBA00004123"/>
    </source>
</evidence>
<feature type="compositionally biased region" description="Polar residues" evidence="10">
    <location>
        <begin position="64"/>
        <end position="83"/>
    </location>
</feature>
<comment type="subcellular location">
    <subcellularLocation>
        <location evidence="1">Nucleus</location>
    </subcellularLocation>
</comment>
<dbReference type="InParanoid" id="F4RXE3"/>
<sequence length="401" mass="44995">MTSHMMVHCPLQTNVCGICEKTFKRSYDLRKHEITHTAEHHQVHARSRAVIYKDLQLPLPTEIQPHQSLQSDGITPTVKSSRTYKIPRGRSTDAIGTPVGHPRRGNSISSTRSSPYERTPVPESSKPFSNHRSESNLQLSYSSGFSSAITPIQQDMESDFSHGPHFQFVDDYSNSSDSPSSRTSNQLVFPSQYPQTYLDFNQPFGNDYTSSSNSNNMDRYFNEVHDSRRASQPAFLMPEPPSHLGGAMPPDLYRTGSLPTNSLYPNMMLNQNQVHSNFSQLLAEEQARESIADFSFLNISTQDQQANNYLYSSVPDNQQNMWTNPIAHQEAFDLLFPPAPTTNDQAGQPQGQQIPDAFGLTPILDQVTRLADHGSHFGQYFAAGDDQNNTENNQFIQNYGA</sequence>
<keyword evidence="3" id="KW-0479">Metal-binding</keyword>
<dbReference type="Gene3D" id="3.30.160.60">
    <property type="entry name" value="Classic Zinc Finger"/>
    <property type="match status" value="1"/>
</dbReference>
<dbReference type="HOGENOM" id="CLU_687124_0_0_1"/>
<evidence type="ECO:0000256" key="6">
    <source>
        <dbReference type="ARBA" id="ARBA00022833"/>
    </source>
</evidence>
<evidence type="ECO:0000256" key="7">
    <source>
        <dbReference type="ARBA" id="ARBA00023242"/>
    </source>
</evidence>
<evidence type="ECO:0000313" key="13">
    <source>
        <dbReference type="Proteomes" id="UP000001072"/>
    </source>
</evidence>
<dbReference type="KEGG" id="mlr:MELLADRAFT_90572"/>
<feature type="compositionally biased region" description="Polar residues" evidence="10">
    <location>
        <begin position="341"/>
        <end position="353"/>
    </location>
</feature>
<dbReference type="InterPro" id="IPR050806">
    <property type="entry name" value="pacC/RIM101"/>
</dbReference>
<comment type="similarity">
    <text evidence="8">Belongs to the pacC/RIM101 family.</text>
</comment>
<dbReference type="GeneID" id="18935618"/>